<name>A0A2K9LG85_9GAMM</name>
<accession>A0A2K9LG85</accession>
<organism evidence="1 2">
    <name type="scientific">Ketobacter alkanivorans</name>
    <dbReference type="NCBI Taxonomy" id="1917421"/>
    <lineage>
        <taxon>Bacteria</taxon>
        <taxon>Pseudomonadati</taxon>
        <taxon>Pseudomonadota</taxon>
        <taxon>Gammaproteobacteria</taxon>
        <taxon>Pseudomonadales</taxon>
        <taxon>Ketobacteraceae</taxon>
        <taxon>Ketobacter</taxon>
    </lineage>
</organism>
<dbReference type="OrthoDB" id="9830187at2"/>
<dbReference type="KEGG" id="kak:Kalk_02460"/>
<evidence type="ECO:0000313" key="2">
    <source>
        <dbReference type="Proteomes" id="UP000235116"/>
    </source>
</evidence>
<proteinExistence type="predicted"/>
<dbReference type="AlphaFoldDB" id="A0A2K9LG85"/>
<sequence>MDRDSNTSSVIDYRLAHRLTRRHDIAFLRELSKTKDSEQVLISPDTQKWLNDSQCSAFDIIGKLHVLLEVNKNEKKRHFGFQYRNQAMAFQIVYIDTAAWNKRLYRERQTGENCRKVQRMLHLFLFDEIHLSKAQRLQIVRDMMLEHEPANELA</sequence>
<reference evidence="2" key="1">
    <citation type="submission" date="2017-08" db="EMBL/GenBank/DDBJ databases">
        <title>Direct submision.</title>
        <authorList>
            <person name="Kim S.-J."/>
            <person name="Rhee S.-K."/>
        </authorList>
    </citation>
    <scope>NUCLEOTIDE SEQUENCE [LARGE SCALE GENOMIC DNA]</scope>
    <source>
        <strain evidence="2">GI5</strain>
    </source>
</reference>
<evidence type="ECO:0000313" key="1">
    <source>
        <dbReference type="EMBL" id="AUM11359.1"/>
    </source>
</evidence>
<keyword evidence="2" id="KW-1185">Reference proteome</keyword>
<gene>
    <name evidence="1" type="ORF">Kalk_02460</name>
</gene>
<dbReference type="Proteomes" id="UP000235116">
    <property type="component" value="Chromosome"/>
</dbReference>
<dbReference type="RefSeq" id="WP_101892699.1">
    <property type="nucleotide sequence ID" value="NZ_CP022684.1"/>
</dbReference>
<dbReference type="EMBL" id="CP022684">
    <property type="protein sequence ID" value="AUM11359.1"/>
    <property type="molecule type" value="Genomic_DNA"/>
</dbReference>
<protein>
    <submittedName>
        <fullName evidence="1">Uncharacterized protein</fullName>
    </submittedName>
</protein>